<protein>
    <recommendedName>
        <fullName evidence="7">poly(A)-specific ribonuclease</fullName>
        <ecNumber evidence="7">3.1.13.4</ecNumber>
    </recommendedName>
</protein>
<evidence type="ECO:0000256" key="3">
    <source>
        <dbReference type="ARBA" id="ARBA00004123"/>
    </source>
</evidence>
<dbReference type="GO" id="GO:0000932">
    <property type="term" value="C:P-body"/>
    <property type="evidence" value="ECO:0000318"/>
    <property type="project" value="GO_Central"/>
</dbReference>
<dbReference type="InterPro" id="IPR006941">
    <property type="entry name" value="RNase_CAF1"/>
</dbReference>
<keyword evidence="11" id="KW-0378">Hydrolase</keyword>
<comment type="catalytic activity">
    <reaction evidence="1">
        <text>Exonucleolytic cleavage of poly(A) to 5'-AMP.</text>
        <dbReference type="EC" id="3.1.13.4"/>
    </reaction>
</comment>
<comment type="subunit">
    <text evidence="6">Component of the CCR4-NOT complex, at least composed of CRR4 and CAF1 proteins.</text>
</comment>
<dbReference type="GO" id="GO:0009617">
    <property type="term" value="P:response to bacterium"/>
    <property type="evidence" value="ECO:0007669"/>
    <property type="project" value="UniProtKB-ARBA"/>
</dbReference>
<comment type="cofactor">
    <cofactor evidence="2">
        <name>a divalent metal cation</name>
        <dbReference type="ChEBI" id="CHEBI:60240"/>
    </cofactor>
</comment>
<dbReference type="AlphaFoldDB" id="A0A059CQ38"/>
<dbReference type="EMBL" id="KK198755">
    <property type="protein sequence ID" value="KCW80311.1"/>
    <property type="molecule type" value="Genomic_DNA"/>
</dbReference>
<evidence type="ECO:0000256" key="12">
    <source>
        <dbReference type="ARBA" id="ARBA00022839"/>
    </source>
</evidence>
<dbReference type="eggNOG" id="KOG0304">
    <property type="taxonomic scope" value="Eukaryota"/>
</dbReference>
<dbReference type="GO" id="GO:0005634">
    <property type="term" value="C:nucleus"/>
    <property type="evidence" value="ECO:0007669"/>
    <property type="project" value="UniProtKB-SubCell"/>
</dbReference>
<keyword evidence="9" id="KW-0540">Nuclease</keyword>
<organism evidence="18">
    <name type="scientific">Eucalyptus grandis</name>
    <name type="common">Flooded gum</name>
    <dbReference type="NCBI Taxonomy" id="71139"/>
    <lineage>
        <taxon>Eukaryota</taxon>
        <taxon>Viridiplantae</taxon>
        <taxon>Streptophyta</taxon>
        <taxon>Embryophyta</taxon>
        <taxon>Tracheophyta</taxon>
        <taxon>Spermatophyta</taxon>
        <taxon>Magnoliopsida</taxon>
        <taxon>eudicotyledons</taxon>
        <taxon>Gunneridae</taxon>
        <taxon>Pentapetalae</taxon>
        <taxon>rosids</taxon>
        <taxon>malvids</taxon>
        <taxon>Myrtales</taxon>
        <taxon>Myrtaceae</taxon>
        <taxon>Myrtoideae</taxon>
        <taxon>Eucalypteae</taxon>
        <taxon>Eucalyptus</taxon>
    </lineage>
</organism>
<evidence type="ECO:0000256" key="10">
    <source>
        <dbReference type="ARBA" id="ARBA00022723"/>
    </source>
</evidence>
<evidence type="ECO:0000256" key="2">
    <source>
        <dbReference type="ARBA" id="ARBA00001968"/>
    </source>
</evidence>
<evidence type="ECO:0000313" key="18">
    <source>
        <dbReference type="EMBL" id="KCW80311.1"/>
    </source>
</evidence>
<evidence type="ECO:0000256" key="7">
    <source>
        <dbReference type="ARBA" id="ARBA00012161"/>
    </source>
</evidence>
<dbReference type="GO" id="GO:0003723">
    <property type="term" value="F:RNA binding"/>
    <property type="evidence" value="ECO:0007669"/>
    <property type="project" value="UniProtKB-KW"/>
</dbReference>
<keyword evidence="16" id="KW-0539">Nucleus</keyword>
<evidence type="ECO:0000256" key="14">
    <source>
        <dbReference type="ARBA" id="ARBA00023015"/>
    </source>
</evidence>
<accession>A0A059CQ38</accession>
<evidence type="ECO:0000256" key="13">
    <source>
        <dbReference type="ARBA" id="ARBA00022884"/>
    </source>
</evidence>
<keyword evidence="14" id="KW-0805">Transcription regulation</keyword>
<gene>
    <name evidence="18" type="ORF">EUGRSUZ_C01670</name>
</gene>
<dbReference type="EC" id="3.1.13.4" evidence="7"/>
<reference evidence="18" key="1">
    <citation type="submission" date="2013-07" db="EMBL/GenBank/DDBJ databases">
        <title>The genome of Eucalyptus grandis.</title>
        <authorList>
            <person name="Schmutz J."/>
            <person name="Hayes R."/>
            <person name="Myburg A."/>
            <person name="Tuskan G."/>
            <person name="Grattapaglia D."/>
            <person name="Rokhsar D.S."/>
        </authorList>
    </citation>
    <scope>NUCLEOTIDE SEQUENCE</scope>
    <source>
        <tissue evidence="18">Leaf extractions</tissue>
    </source>
</reference>
<dbReference type="FunFam" id="3.30.420.10:FF:000027">
    <property type="entry name" value="Putative CCR4-associated factor 1 7"/>
    <property type="match status" value="1"/>
</dbReference>
<dbReference type="KEGG" id="egr:104436985"/>
<dbReference type="InParanoid" id="A0A059CQ38"/>
<dbReference type="GO" id="GO:0000289">
    <property type="term" value="P:nuclear-transcribed mRNA poly(A) tail shortening"/>
    <property type="evidence" value="ECO:0007669"/>
    <property type="project" value="UniProtKB-ARBA"/>
</dbReference>
<dbReference type="STRING" id="71139.A0A059CQ38"/>
<comment type="similarity">
    <text evidence="5">Belongs to the CAF1 family.</text>
</comment>
<dbReference type="SUPFAM" id="SSF53098">
    <property type="entry name" value="Ribonuclease H-like"/>
    <property type="match status" value="1"/>
</dbReference>
<dbReference type="InterPro" id="IPR012337">
    <property type="entry name" value="RNaseH-like_sf"/>
</dbReference>
<sequence>MGTSKMPMPLTDESLVIREVWNHNLEEEFALIGEIVDKFNYVAVDAEFPGVVFRLPSLENIKNMRDYNYQTMKNNVDKLKLIQLGLTFLDDEGNLPTCGTDKYCIWQFNFRGFDVTKDEFDGGSIEWLHERGIDFKKNNEKGVEAERFGELLMSSGIALNDGVNWVTFHGKYNFGFLLKLLTCRSLPDTLVGFYDLIKMYFPLVYDVKHMMKFCDGLHCNLNKLAELLDVERLGVCHQAGSDSLLVACAFQKLKDCFFNGSAVKYAGALYGLGIQDGGSTD</sequence>
<comment type="function">
    <text evidence="17">Ubiquitous transcription factor required for a diverse set of processes. It is a component of the CCR4 complex involved in the control of gene expression.</text>
</comment>
<evidence type="ECO:0000256" key="5">
    <source>
        <dbReference type="ARBA" id="ARBA00008372"/>
    </source>
</evidence>
<dbReference type="GO" id="GO:0030015">
    <property type="term" value="C:CCR4-NOT core complex"/>
    <property type="evidence" value="ECO:0000318"/>
    <property type="project" value="GO_Central"/>
</dbReference>
<dbReference type="InterPro" id="IPR036397">
    <property type="entry name" value="RNaseH_sf"/>
</dbReference>
<evidence type="ECO:0000256" key="8">
    <source>
        <dbReference type="ARBA" id="ARBA00022490"/>
    </source>
</evidence>
<keyword evidence="12" id="KW-0269">Exonuclease</keyword>
<dbReference type="Gene3D" id="3.30.420.10">
    <property type="entry name" value="Ribonuclease H-like superfamily/Ribonuclease H"/>
    <property type="match status" value="1"/>
</dbReference>
<dbReference type="InterPro" id="IPR039637">
    <property type="entry name" value="CNOT7/CNOT8/Pop2"/>
</dbReference>
<evidence type="ECO:0000256" key="17">
    <source>
        <dbReference type="ARBA" id="ARBA00025148"/>
    </source>
</evidence>
<evidence type="ECO:0000256" key="4">
    <source>
        <dbReference type="ARBA" id="ARBA00004496"/>
    </source>
</evidence>
<evidence type="ECO:0000256" key="1">
    <source>
        <dbReference type="ARBA" id="ARBA00001663"/>
    </source>
</evidence>
<name>A0A059CQ38_EUCGR</name>
<dbReference type="OrthoDB" id="1164111at2759"/>
<keyword evidence="13" id="KW-0694">RNA-binding</keyword>
<dbReference type="GO" id="GO:0046872">
    <property type="term" value="F:metal ion binding"/>
    <property type="evidence" value="ECO:0007669"/>
    <property type="project" value="UniProtKB-KW"/>
</dbReference>
<keyword evidence="15" id="KW-0804">Transcription</keyword>
<evidence type="ECO:0000256" key="9">
    <source>
        <dbReference type="ARBA" id="ARBA00022722"/>
    </source>
</evidence>
<dbReference type="Gramene" id="KCW80311">
    <property type="protein sequence ID" value="KCW80311"/>
    <property type="gene ID" value="EUGRSUZ_C01670"/>
</dbReference>
<evidence type="ECO:0000256" key="15">
    <source>
        <dbReference type="ARBA" id="ARBA00023163"/>
    </source>
</evidence>
<dbReference type="GO" id="GO:0006952">
    <property type="term" value="P:defense response"/>
    <property type="evidence" value="ECO:0007669"/>
    <property type="project" value="UniProtKB-ARBA"/>
</dbReference>
<evidence type="ECO:0000256" key="16">
    <source>
        <dbReference type="ARBA" id="ARBA00023242"/>
    </source>
</evidence>
<evidence type="ECO:0000256" key="6">
    <source>
        <dbReference type="ARBA" id="ARBA00011757"/>
    </source>
</evidence>
<comment type="subcellular location">
    <subcellularLocation>
        <location evidence="4">Cytoplasm</location>
    </subcellularLocation>
    <subcellularLocation>
        <location evidence="3">Nucleus</location>
    </subcellularLocation>
</comment>
<proteinExistence type="inferred from homology"/>
<keyword evidence="10" id="KW-0479">Metal-binding</keyword>
<dbReference type="Pfam" id="PF04857">
    <property type="entry name" value="CAF1"/>
    <property type="match status" value="1"/>
</dbReference>
<keyword evidence="8" id="KW-0963">Cytoplasm</keyword>
<dbReference type="PANTHER" id="PTHR10797">
    <property type="entry name" value="CCR4-NOT TRANSCRIPTION COMPLEX SUBUNIT"/>
    <property type="match status" value="1"/>
</dbReference>
<evidence type="ECO:0000256" key="11">
    <source>
        <dbReference type="ARBA" id="ARBA00022801"/>
    </source>
</evidence>
<dbReference type="GO" id="GO:0004535">
    <property type="term" value="F:poly(A)-specific ribonuclease activity"/>
    <property type="evidence" value="ECO:0000318"/>
    <property type="project" value="GO_Central"/>
</dbReference>
<dbReference type="GO" id="GO:0000288">
    <property type="term" value="P:nuclear-transcribed mRNA catabolic process, deadenylation-dependent decay"/>
    <property type="evidence" value="ECO:0000318"/>
    <property type="project" value="GO_Central"/>
</dbReference>